<gene>
    <name evidence="3" type="ORF">M6D89_07600</name>
</gene>
<keyword evidence="2" id="KW-1133">Transmembrane helix</keyword>
<dbReference type="Proteomes" id="UP001139319">
    <property type="component" value="Unassembled WGS sequence"/>
</dbReference>
<feature type="transmembrane region" description="Helical" evidence="2">
    <location>
        <begin position="6"/>
        <end position="23"/>
    </location>
</feature>
<feature type="region of interest" description="Disordered" evidence="1">
    <location>
        <begin position="220"/>
        <end position="255"/>
    </location>
</feature>
<accession>A0A9X2HVX5</accession>
<keyword evidence="4" id="KW-1185">Reference proteome</keyword>
<name>A0A9X2HVX5_9GAMM</name>
<evidence type="ECO:0000256" key="2">
    <source>
        <dbReference type="SAM" id="Phobius"/>
    </source>
</evidence>
<sequence>MTPVYLIAGLIILLTALACYVFISQHLTKKRKQQQRVLNALQKRQQLFKQLVAGFPPGYLTTELNQFLYRSLLNNCEQLAKLAPKEDYDQQFQHYSKQLETQQASLSGKVKLAPEQLNQVRPLLQELGRYIASQAEKNRLAPPQAATYSQQIRRLLLQSTIENYSQQAKQALNDQKPRLAIHYYTLARKLLLKEASRQNVKKQVEQLSAIINKLEAQQPELAGGTAAEAEDEEQTRKQWEAFEESEDWKKKQIYD</sequence>
<dbReference type="EMBL" id="JAMFTH010000001">
    <property type="protein sequence ID" value="MCP8899155.1"/>
    <property type="molecule type" value="Genomic_DNA"/>
</dbReference>
<evidence type="ECO:0000256" key="1">
    <source>
        <dbReference type="SAM" id="MobiDB-lite"/>
    </source>
</evidence>
<dbReference type="RefSeq" id="WP_253967412.1">
    <property type="nucleotide sequence ID" value="NZ_JAMFTH010000001.1"/>
</dbReference>
<organism evidence="3 4">
    <name type="scientific">Gilvimarinus xylanilyticus</name>
    <dbReference type="NCBI Taxonomy" id="2944139"/>
    <lineage>
        <taxon>Bacteria</taxon>
        <taxon>Pseudomonadati</taxon>
        <taxon>Pseudomonadota</taxon>
        <taxon>Gammaproteobacteria</taxon>
        <taxon>Cellvibrionales</taxon>
        <taxon>Cellvibrionaceae</taxon>
        <taxon>Gilvimarinus</taxon>
    </lineage>
</organism>
<protein>
    <submittedName>
        <fullName evidence="3">Uncharacterized protein</fullName>
    </submittedName>
</protein>
<keyword evidence="2" id="KW-0472">Membrane</keyword>
<evidence type="ECO:0000313" key="3">
    <source>
        <dbReference type="EMBL" id="MCP8899155.1"/>
    </source>
</evidence>
<proteinExistence type="predicted"/>
<reference evidence="3" key="2">
    <citation type="submission" date="2023-01" db="EMBL/GenBank/DDBJ databases">
        <title>Gilvimarinus xylanilyticus HB14 isolated from Caulerpa lentillifera aquaculture base in Hainan, China.</title>
        <authorList>
            <person name="Zhang Y.-J."/>
        </authorList>
    </citation>
    <scope>NUCLEOTIDE SEQUENCE</scope>
    <source>
        <strain evidence="3">HB14</strain>
    </source>
</reference>
<dbReference type="AlphaFoldDB" id="A0A9X2HVX5"/>
<reference evidence="3" key="1">
    <citation type="submission" date="2022-05" db="EMBL/GenBank/DDBJ databases">
        <authorList>
            <person name="Sun H.-N."/>
        </authorList>
    </citation>
    <scope>NUCLEOTIDE SEQUENCE</scope>
    <source>
        <strain evidence="3">HB14</strain>
    </source>
</reference>
<keyword evidence="2" id="KW-0812">Transmembrane</keyword>
<evidence type="ECO:0000313" key="4">
    <source>
        <dbReference type="Proteomes" id="UP001139319"/>
    </source>
</evidence>
<comment type="caution">
    <text evidence="3">The sequence shown here is derived from an EMBL/GenBank/DDBJ whole genome shotgun (WGS) entry which is preliminary data.</text>
</comment>